<dbReference type="PIRSF" id="PIRSF011396">
    <property type="entry name" value="Trp_halogenase"/>
    <property type="match status" value="1"/>
</dbReference>
<name>A0ABS9DEQ7_9ALTE</name>
<dbReference type="EMBL" id="JAKGAS010000016">
    <property type="protein sequence ID" value="MCF2950259.1"/>
    <property type="molecule type" value="Genomic_DNA"/>
</dbReference>
<dbReference type="InterPro" id="IPR050816">
    <property type="entry name" value="Flavin-dep_Halogenase_NPB"/>
</dbReference>
<dbReference type="Proteomes" id="UP001521137">
    <property type="component" value="Unassembled WGS sequence"/>
</dbReference>
<evidence type="ECO:0000313" key="1">
    <source>
        <dbReference type="EMBL" id="MCF2950259.1"/>
    </source>
</evidence>
<organism evidence="1 2">
    <name type="scientific">Paraglaciecola algarum</name>
    <dbReference type="NCBI Taxonomy" id="3050085"/>
    <lineage>
        <taxon>Bacteria</taxon>
        <taxon>Pseudomonadati</taxon>
        <taxon>Pseudomonadota</taxon>
        <taxon>Gammaproteobacteria</taxon>
        <taxon>Alteromonadales</taxon>
        <taxon>Alteromonadaceae</taxon>
        <taxon>Paraglaciecola</taxon>
    </lineage>
</organism>
<reference evidence="1 2" key="1">
    <citation type="submission" date="2022-01" db="EMBL/GenBank/DDBJ databases">
        <title>Paraglaciecola sp. G1-23.</title>
        <authorList>
            <person name="Jin M.S."/>
            <person name="Han D.M."/>
            <person name="Kim H.M."/>
            <person name="Jeon C.O."/>
        </authorList>
    </citation>
    <scope>NUCLEOTIDE SEQUENCE [LARGE SCALE GENOMIC DNA]</scope>
    <source>
        <strain evidence="1 2">G1-23</strain>
    </source>
</reference>
<dbReference type="Pfam" id="PF04820">
    <property type="entry name" value="Trp_halogenase"/>
    <property type="match status" value="1"/>
</dbReference>
<keyword evidence="2" id="KW-1185">Reference proteome</keyword>
<comment type="caution">
    <text evidence="1">The sequence shown here is derived from an EMBL/GenBank/DDBJ whole genome shotgun (WGS) entry which is preliminary data.</text>
</comment>
<dbReference type="PANTHER" id="PTHR43747">
    <property type="entry name" value="FAD-BINDING PROTEIN"/>
    <property type="match status" value="1"/>
</dbReference>
<dbReference type="InterPro" id="IPR033856">
    <property type="entry name" value="Trp_halogen"/>
</dbReference>
<dbReference type="PANTHER" id="PTHR43747:SF4">
    <property type="entry name" value="FLAVIN-DEPENDENT TRYPTOPHAN HALOGENASE"/>
    <property type="match status" value="1"/>
</dbReference>
<sequence>MTAVAMTRLIKNTEVVLVESDDIATVGVGEATIPTLEFFHEILNINEAEFLKATGGTFKLGINFENWRNTQHQYFHGFGVTGKDCWAADFQHFWLKGKQLGLKYEFGDFCLERVAALKGKFARVQNKGINYAYHLDATAYAQYLRMLCEKNQSFRRVEGKIAEVTLTTNSGEIESLALESGQNISGDLFIDCTGQRALLIGDALKTPYKDWSHWLINDSAIAVQTQSTEPPLPYTRSIAHASGWQWKIPLQHRVGNGLIYSSRFLDDQAAEQLLLNNIEGKPLTTPRKIGFKTGSRSQHWNKNCVAIGLSSGFLEPLESTSIHLIQQSIIRLLKLIPVNGLRQVDIDEFNQQTEVDIASIRDFIILHYVVTERDDSPYWQYHTQMSIPESLKHRIELFKQSGHVCLKNDELFEDSWMQVMIGQGLTPENYHPIVDNMSAKELSKFLGDMRELIEQRASSLPSHQDYIKQYCASRS</sequence>
<gene>
    <name evidence="1" type="ORF">L0668_19280</name>
</gene>
<dbReference type="Gene3D" id="3.50.50.60">
    <property type="entry name" value="FAD/NAD(P)-binding domain"/>
    <property type="match status" value="1"/>
</dbReference>
<accession>A0ABS9DEQ7</accession>
<proteinExistence type="predicted"/>
<evidence type="ECO:0000313" key="2">
    <source>
        <dbReference type="Proteomes" id="UP001521137"/>
    </source>
</evidence>
<dbReference type="InterPro" id="IPR006905">
    <property type="entry name" value="Flavin_halogenase"/>
</dbReference>
<dbReference type="InterPro" id="IPR036188">
    <property type="entry name" value="FAD/NAD-bd_sf"/>
</dbReference>
<dbReference type="SUPFAM" id="SSF51905">
    <property type="entry name" value="FAD/NAD(P)-binding domain"/>
    <property type="match status" value="1"/>
</dbReference>
<protein>
    <submittedName>
        <fullName evidence="1">Tryptophan 7-halogenase</fullName>
    </submittedName>
</protein>